<feature type="compositionally biased region" description="Basic and acidic residues" evidence="1">
    <location>
        <begin position="46"/>
        <end position="60"/>
    </location>
</feature>
<feature type="compositionally biased region" description="Basic and acidic residues" evidence="1">
    <location>
        <begin position="210"/>
        <end position="223"/>
    </location>
</feature>
<feature type="region of interest" description="Disordered" evidence="1">
    <location>
        <begin position="1000"/>
        <end position="1056"/>
    </location>
</feature>
<feature type="compositionally biased region" description="Polar residues" evidence="1">
    <location>
        <begin position="1007"/>
        <end position="1027"/>
    </location>
</feature>
<feature type="compositionally biased region" description="Basic and acidic residues" evidence="1">
    <location>
        <begin position="302"/>
        <end position="313"/>
    </location>
</feature>
<dbReference type="OrthoDB" id="6784559at2759"/>
<feature type="compositionally biased region" description="Polar residues" evidence="1">
    <location>
        <begin position="224"/>
        <end position="234"/>
    </location>
</feature>
<feature type="region of interest" description="Disordered" evidence="1">
    <location>
        <begin position="553"/>
        <end position="584"/>
    </location>
</feature>
<feature type="compositionally biased region" description="Basic residues" evidence="1">
    <location>
        <begin position="559"/>
        <end position="569"/>
    </location>
</feature>
<feature type="compositionally biased region" description="Polar residues" evidence="1">
    <location>
        <begin position="1175"/>
        <end position="1186"/>
    </location>
</feature>
<dbReference type="Proteomes" id="UP001152888">
    <property type="component" value="Unassembled WGS sequence"/>
</dbReference>
<dbReference type="EMBL" id="CAKOFQ010007804">
    <property type="protein sequence ID" value="CAH2008378.1"/>
    <property type="molecule type" value="Genomic_DNA"/>
</dbReference>
<feature type="region of interest" description="Disordered" evidence="1">
    <location>
        <begin position="36"/>
        <end position="61"/>
    </location>
</feature>
<feature type="region of interest" description="Disordered" evidence="1">
    <location>
        <begin position="1169"/>
        <end position="1244"/>
    </location>
</feature>
<feature type="compositionally biased region" description="Polar residues" evidence="1">
    <location>
        <begin position="1046"/>
        <end position="1056"/>
    </location>
</feature>
<comment type="caution">
    <text evidence="2">The sequence shown here is derived from an EMBL/GenBank/DDBJ whole genome shotgun (WGS) entry which is preliminary data.</text>
</comment>
<sequence length="1505" mass="169462">MMSIKIRPKSTQDINEGTDKLEDNMEHFKKRFMQQCDEDTTAVDSNGKEAGSEEKKEIKMVRKKPNCRSKFRHKDLEIYKLGSNTVPTSLCKTKEPYDVCKEKNLQEASENSQNEPEKLSRSPVKGRHSMPAVIYRVAERRKNKPRPTQILQNGSKSSLGNGFSPSEALRQLSDSSSISLEKLRQSSENSGNSIEKHDAPLEKFGSSLEKPVERSESVCDSTEKSAQTSDNSSKFVEKPGQPLENCGDTSGKPESSTDNSRCTVPITSKESSSQPSTSSSDSVVKTEDSIKPSSGVSPTKAVENKEAVLEKPQESASPATDQKNPINLCVPKTQSENEIVNARPRIVIAPAANNFPVPIQRNVPTKPTQKIIPISINPEISTVATVSINQAPGIGNTRQQAQEGVNLREGVLRTISSLIQDRFQYPFSAESLFIVNNWYKYLMQNHVPDQSTPLFNMFTSILRQTEDFVMIHFNHFGSGSFPVSRMFVVQILMADLKPQRDLLIELFKSQHRSGDWLRRLYETLCSCIPSAWNYIPQLMPAPRPTKARHLEDHGIRTPQKPRQRAKWARSTRQNSPNVASPTVPYLHPNSLPGYTPGMYVPQNFEASNPNAYLNGMQQQLGMMNPLLAPGNYSEQRMTYDTYMAMLRQLAAFQHSASQQMEVPFLSSAPNPVNMRNRASEVRFPQINPMSMSQQTGDNLPLPVIRHPQLMQGMHFPGYIPGVNLPREVNSAATNIRVPAKQTGSASKQVNPVPVDMRLDELRINGSRSALDPRQVSLYTQGMSSSLTAGTMTYGVTSQNNVLPAKVDNQVPVRYQPESNRVPVFNNVGQSNPASEQRNPDVVPVINIPEVSRDIRVPVNSRTDVAYPAMSQHAPMTQAVTPMNSEMQHLRPRFPEQVMYRMPVSVKSDIPTNDQIQHRDNAGGTIRRDIRIPAKNNAATSTIFAKSSNAGTTNKPCTVTSTTMRESRNELPNDSQGTTEAENFEKVIRTHVIVDPLKTKNISDLHNRTPHTSSTKDLSQQLNGSSRLTAAKDRNQDDRLIDHNDMISRNNEAPTVSNNMTEQTGEVAVRQNECKEWENSETELILLKGVLKDQFKDSYPEILRRVTMAKEVLEKRRHRNTEADFADAAREKTLSVHSDSTSSMLPKRKTEDGADVLTKKMKHKLWQDAEIETEPDVTTSLASTTKPSLPIIEDISSEEDSRSNADTAKRQKPDPQFRLKKPTSISLSVPNPVLDHSTKPVSYPKPQQQLLVPNLPLSSQMNNNPPPLVPFSLPLTPESPQVPLPENWQTWLDEERLRGNSFFTPVSGRRQSIETISSAGSDYSPRLTTDEVEIKIDSKWYRVKRNVYERMPKGKLYYIQQKNMLIRYFDDNQMEQFYKNIGVQSPNPSPSDLNQMKACAENNAETLLIPSDPSQMNEVIEIDKEVTFSTEDQLSEPEMYVEEIENVRRYAPKDFFGFYQFVTGYQIVRHNCPISFHMFLVLHNTNRIKQLLYEYVNALMNGQCIH</sequence>
<protein>
    <submittedName>
        <fullName evidence="2">Uncharacterized protein</fullName>
    </submittedName>
</protein>
<feature type="compositionally biased region" description="Polar residues" evidence="1">
    <location>
        <begin position="149"/>
        <end position="164"/>
    </location>
</feature>
<evidence type="ECO:0000256" key="1">
    <source>
        <dbReference type="SAM" id="MobiDB-lite"/>
    </source>
</evidence>
<feature type="compositionally biased region" description="Basic and acidic residues" evidence="1">
    <location>
        <begin position="1198"/>
        <end position="1216"/>
    </location>
</feature>
<evidence type="ECO:0000313" key="2">
    <source>
        <dbReference type="EMBL" id="CAH2008378.1"/>
    </source>
</evidence>
<accession>A0A9P0M6W9</accession>
<feature type="region of interest" description="Disordered" evidence="1">
    <location>
        <begin position="102"/>
        <end position="326"/>
    </location>
</feature>
<feature type="region of interest" description="Disordered" evidence="1">
    <location>
        <begin position="953"/>
        <end position="982"/>
    </location>
</feature>
<proteinExistence type="predicted"/>
<feature type="compositionally biased region" description="Basic and acidic residues" evidence="1">
    <location>
        <begin position="1029"/>
        <end position="1045"/>
    </location>
</feature>
<feature type="compositionally biased region" description="Polar residues" evidence="1">
    <location>
        <begin position="953"/>
        <end position="963"/>
    </location>
</feature>
<reference evidence="2" key="1">
    <citation type="submission" date="2022-03" db="EMBL/GenBank/DDBJ databases">
        <authorList>
            <person name="Sayadi A."/>
        </authorList>
    </citation>
    <scope>NUCLEOTIDE SEQUENCE</scope>
</reference>
<organism evidence="2 3">
    <name type="scientific">Acanthoscelides obtectus</name>
    <name type="common">Bean weevil</name>
    <name type="synonym">Bruchus obtectus</name>
    <dbReference type="NCBI Taxonomy" id="200917"/>
    <lineage>
        <taxon>Eukaryota</taxon>
        <taxon>Metazoa</taxon>
        <taxon>Ecdysozoa</taxon>
        <taxon>Arthropoda</taxon>
        <taxon>Hexapoda</taxon>
        <taxon>Insecta</taxon>
        <taxon>Pterygota</taxon>
        <taxon>Neoptera</taxon>
        <taxon>Endopterygota</taxon>
        <taxon>Coleoptera</taxon>
        <taxon>Polyphaga</taxon>
        <taxon>Cucujiformia</taxon>
        <taxon>Chrysomeloidea</taxon>
        <taxon>Chrysomelidae</taxon>
        <taxon>Bruchinae</taxon>
        <taxon>Bruchini</taxon>
        <taxon>Acanthoscelides</taxon>
    </lineage>
</organism>
<feature type="compositionally biased region" description="Polar residues" evidence="1">
    <location>
        <begin position="252"/>
        <end position="266"/>
    </location>
</feature>
<evidence type="ECO:0000313" key="3">
    <source>
        <dbReference type="Proteomes" id="UP001152888"/>
    </source>
</evidence>
<feature type="compositionally biased region" description="Polar residues" evidence="1">
    <location>
        <begin position="971"/>
        <end position="980"/>
    </location>
</feature>
<feature type="compositionally biased region" description="Polar residues" evidence="1">
    <location>
        <begin position="570"/>
        <end position="580"/>
    </location>
</feature>
<keyword evidence="3" id="KW-1185">Reference proteome</keyword>
<gene>
    <name evidence="2" type="ORF">ACAOBT_LOCUS30204</name>
</gene>
<name>A0A9P0M6W9_ACAOB</name>
<feature type="compositionally biased region" description="Low complexity" evidence="1">
    <location>
        <begin position="268"/>
        <end position="283"/>
    </location>
</feature>
<feature type="compositionally biased region" description="Polar residues" evidence="1">
    <location>
        <begin position="314"/>
        <end position="325"/>
    </location>
</feature>